<dbReference type="GO" id="GO:1990904">
    <property type="term" value="C:ribonucleoprotein complex"/>
    <property type="evidence" value="ECO:0007669"/>
    <property type="project" value="InterPro"/>
</dbReference>
<gene>
    <name evidence="8" type="ORF">COCON_G00057030</name>
</gene>
<organism evidence="8 9">
    <name type="scientific">Conger conger</name>
    <name type="common">Conger eel</name>
    <name type="synonym">Muraena conger</name>
    <dbReference type="NCBI Taxonomy" id="82655"/>
    <lineage>
        <taxon>Eukaryota</taxon>
        <taxon>Metazoa</taxon>
        <taxon>Chordata</taxon>
        <taxon>Craniata</taxon>
        <taxon>Vertebrata</taxon>
        <taxon>Euteleostomi</taxon>
        <taxon>Actinopterygii</taxon>
        <taxon>Neopterygii</taxon>
        <taxon>Teleostei</taxon>
        <taxon>Anguilliformes</taxon>
        <taxon>Congridae</taxon>
        <taxon>Conger</taxon>
    </lineage>
</organism>
<proteinExistence type="predicted"/>
<dbReference type="InterPro" id="IPR024642">
    <property type="entry name" value="SUZ-C"/>
</dbReference>
<keyword evidence="3" id="KW-0539">Nucleus</keyword>
<accession>A0A9Q1DQU4</accession>
<evidence type="ECO:0000256" key="5">
    <source>
        <dbReference type="SAM" id="MobiDB-lite"/>
    </source>
</evidence>
<comment type="subcellular location">
    <subcellularLocation>
        <location evidence="1">Nucleus</location>
    </subcellularLocation>
</comment>
<evidence type="ECO:0008006" key="10">
    <source>
        <dbReference type="Google" id="ProtNLM"/>
    </source>
</evidence>
<evidence type="ECO:0000256" key="1">
    <source>
        <dbReference type="ARBA" id="ARBA00004123"/>
    </source>
</evidence>
<dbReference type="SMART" id="SM00715">
    <property type="entry name" value="LA"/>
    <property type="match status" value="1"/>
</dbReference>
<dbReference type="InterPro" id="IPR006630">
    <property type="entry name" value="La_HTH"/>
</dbReference>
<keyword evidence="2 4" id="KW-0694">RNA-binding</keyword>
<evidence type="ECO:0000259" key="7">
    <source>
        <dbReference type="PROSITE" id="PS51938"/>
    </source>
</evidence>
<dbReference type="PANTHER" id="PTHR22792">
    <property type="entry name" value="LUPUS LA PROTEIN-RELATED"/>
    <property type="match status" value="1"/>
</dbReference>
<reference evidence="8" key="1">
    <citation type="journal article" date="2023" name="Science">
        <title>Genome structures resolve the early diversification of teleost fishes.</title>
        <authorList>
            <person name="Parey E."/>
            <person name="Louis A."/>
            <person name="Montfort J."/>
            <person name="Bouchez O."/>
            <person name="Roques C."/>
            <person name="Iampietro C."/>
            <person name="Lluch J."/>
            <person name="Castinel A."/>
            <person name="Donnadieu C."/>
            <person name="Desvignes T."/>
            <person name="Floi Bucao C."/>
            <person name="Jouanno E."/>
            <person name="Wen M."/>
            <person name="Mejri S."/>
            <person name="Dirks R."/>
            <person name="Jansen H."/>
            <person name="Henkel C."/>
            <person name="Chen W.J."/>
            <person name="Zahm M."/>
            <person name="Cabau C."/>
            <person name="Klopp C."/>
            <person name="Thompson A.W."/>
            <person name="Robinson-Rechavi M."/>
            <person name="Braasch I."/>
            <person name="Lecointre G."/>
            <person name="Bobe J."/>
            <person name="Postlethwait J.H."/>
            <person name="Berthelot C."/>
            <person name="Roest Crollius H."/>
            <person name="Guiguen Y."/>
        </authorList>
    </citation>
    <scope>NUCLEOTIDE SEQUENCE</scope>
    <source>
        <strain evidence="8">Concon-B</strain>
    </source>
</reference>
<dbReference type="PROSITE" id="PS50961">
    <property type="entry name" value="HTH_LA"/>
    <property type="match status" value="1"/>
</dbReference>
<dbReference type="InterPro" id="IPR002344">
    <property type="entry name" value="Lupus_La"/>
</dbReference>
<feature type="domain" description="HTH La-type RNA-binding" evidence="6">
    <location>
        <begin position="110"/>
        <end position="201"/>
    </location>
</feature>
<dbReference type="EMBL" id="JAFJMO010000004">
    <property type="protein sequence ID" value="KAJ8278637.1"/>
    <property type="molecule type" value="Genomic_DNA"/>
</dbReference>
<feature type="region of interest" description="Disordered" evidence="5">
    <location>
        <begin position="364"/>
        <end position="385"/>
    </location>
</feature>
<dbReference type="GO" id="GO:0005634">
    <property type="term" value="C:nucleus"/>
    <property type="evidence" value="ECO:0007669"/>
    <property type="project" value="UniProtKB-SubCell"/>
</dbReference>
<dbReference type="PANTHER" id="PTHR22792:SF61">
    <property type="entry name" value="LA RIBONUCLEOPROTEIN DOMAIN FAMILY MEMBER 6"/>
    <property type="match status" value="1"/>
</dbReference>
<evidence type="ECO:0000256" key="4">
    <source>
        <dbReference type="PROSITE-ProRule" id="PRU00332"/>
    </source>
</evidence>
<dbReference type="OrthoDB" id="435402at2759"/>
<dbReference type="GO" id="GO:0006396">
    <property type="term" value="P:RNA processing"/>
    <property type="evidence" value="ECO:0007669"/>
    <property type="project" value="InterPro"/>
</dbReference>
<dbReference type="AlphaFoldDB" id="A0A9Q1DQU4"/>
<dbReference type="Proteomes" id="UP001152803">
    <property type="component" value="Unassembled WGS sequence"/>
</dbReference>
<evidence type="ECO:0000313" key="8">
    <source>
        <dbReference type="EMBL" id="KAJ8278637.1"/>
    </source>
</evidence>
<feature type="region of interest" description="Disordered" evidence="5">
    <location>
        <begin position="317"/>
        <end position="345"/>
    </location>
</feature>
<protein>
    <recommendedName>
        <fullName evidence="10">La-related protein 6</fullName>
    </recommendedName>
</protein>
<comment type="caution">
    <text evidence="8">The sequence shown here is derived from an EMBL/GenBank/DDBJ whole genome shotgun (WGS) entry which is preliminary data.</text>
</comment>
<dbReference type="PROSITE" id="PS51938">
    <property type="entry name" value="SUZ_C"/>
    <property type="match status" value="1"/>
</dbReference>
<keyword evidence="9" id="KW-1185">Reference proteome</keyword>
<feature type="compositionally biased region" description="Acidic residues" evidence="5">
    <location>
        <begin position="328"/>
        <end position="339"/>
    </location>
</feature>
<dbReference type="FunFam" id="1.10.10.10:FF:000158">
    <property type="entry name" value="La ribonucleoprotein domain family member 7"/>
    <property type="match status" value="1"/>
</dbReference>
<dbReference type="InterPro" id="IPR045180">
    <property type="entry name" value="La_dom_prot"/>
</dbReference>
<dbReference type="Pfam" id="PF05383">
    <property type="entry name" value="La"/>
    <property type="match status" value="1"/>
</dbReference>
<name>A0A9Q1DQU4_CONCO</name>
<dbReference type="PRINTS" id="PR00302">
    <property type="entry name" value="LUPUSLA"/>
</dbReference>
<dbReference type="GO" id="GO:0003729">
    <property type="term" value="F:mRNA binding"/>
    <property type="evidence" value="ECO:0007669"/>
    <property type="project" value="TreeGrafter"/>
</dbReference>
<feature type="domain" description="SUZ-C" evidence="7">
    <location>
        <begin position="463"/>
        <end position="518"/>
    </location>
</feature>
<dbReference type="SUPFAM" id="SSF46785">
    <property type="entry name" value="Winged helix' DNA-binding domain"/>
    <property type="match status" value="1"/>
</dbReference>
<evidence type="ECO:0000256" key="3">
    <source>
        <dbReference type="ARBA" id="ARBA00023242"/>
    </source>
</evidence>
<evidence type="ECO:0000313" key="9">
    <source>
        <dbReference type="Proteomes" id="UP001152803"/>
    </source>
</evidence>
<sequence length="527" mass="58677">MGTVCAVLNISGHGQPKKDTKVKSKFDVKRHFKSRFNYYGLSLKDSDINMFSSSERDVLRAGLNSSELFTDSEPHLSLFPEDGLYDSVDGSSTELPDLFEEDCYEGDAWSLPVADLQLRITAQLESYLSNENLTEDAFLLKHVQRNRMGYVSLKLLTSFKKIRELTRDWRATLAAARSSRLLEVNEEGTKVRRTEPVPDWLLCIPTTKLLLAWNLLGEQSAEEAERGVEQQGLMGTAMRLFGCYGTISSLRILRPGKELPAELRRYSSKHLELGRKLCAVVEYEYLEGARKAHEALRDEGRSSAGRGVRVAPLGNRGVRKLGCSQDPTGEESEDPEDDGVFAKKPNRKARRYPYTLEDSALCSSSESDFAPASPRPNRRVSRPKALYGSPLTIPLVSSHRSDPYCNPLASPLGSPLLPRKLFPGGHTPSPLVTPEFSGSPLSCGPGSFGRSKYSGDCSQDSACAGSPWVWRRKTTAQAYFPEKGYPHSPGHQKRPWGVVEVVRQPNGPDGTRGFYNRFRGQKLFHLQ</sequence>
<dbReference type="Pfam" id="PF12901">
    <property type="entry name" value="SUZ-C"/>
    <property type="match status" value="1"/>
</dbReference>
<dbReference type="Gene3D" id="1.10.10.10">
    <property type="entry name" value="Winged helix-like DNA-binding domain superfamily/Winged helix DNA-binding domain"/>
    <property type="match status" value="1"/>
</dbReference>
<dbReference type="InterPro" id="IPR036388">
    <property type="entry name" value="WH-like_DNA-bd_sf"/>
</dbReference>
<evidence type="ECO:0000256" key="2">
    <source>
        <dbReference type="ARBA" id="ARBA00022884"/>
    </source>
</evidence>
<dbReference type="InterPro" id="IPR036390">
    <property type="entry name" value="WH_DNA-bd_sf"/>
</dbReference>
<evidence type="ECO:0000259" key="6">
    <source>
        <dbReference type="PROSITE" id="PS50961"/>
    </source>
</evidence>